<name>A0A9E7KJY6_9LILI</name>
<dbReference type="Proteomes" id="UP001055439">
    <property type="component" value="Chromosome 7"/>
</dbReference>
<sequence length="123" mass="14476">MPLCLLPEMLVAKLCNPYYALVYKFVMPLYSLAGELQQQQMVNLHEPDLWDHTLIDFFQCALLHETVKGQFTPSMDCPQTRICLFFVRSTILMVLQRRPINLDGNNDRWYDCKNIEEGFMIKL</sequence>
<evidence type="ECO:0000313" key="1">
    <source>
        <dbReference type="EMBL" id="URE21487.1"/>
    </source>
</evidence>
<reference evidence="1" key="1">
    <citation type="submission" date="2022-05" db="EMBL/GenBank/DDBJ databases">
        <title>The Musa troglodytarum L. genome provides insights into the mechanism of non-climacteric behaviour and enrichment of carotenoids.</title>
        <authorList>
            <person name="Wang J."/>
        </authorList>
    </citation>
    <scope>NUCLEOTIDE SEQUENCE</scope>
    <source>
        <tissue evidence="1">Leaf</tissue>
    </source>
</reference>
<dbReference type="EMBL" id="CP097509">
    <property type="protein sequence ID" value="URE21487.1"/>
    <property type="molecule type" value="Genomic_DNA"/>
</dbReference>
<accession>A0A9E7KJY6</accession>
<keyword evidence="2" id="KW-1185">Reference proteome</keyword>
<protein>
    <submittedName>
        <fullName evidence="1">Uncharacterized protein</fullName>
    </submittedName>
</protein>
<proteinExistence type="predicted"/>
<evidence type="ECO:0000313" key="2">
    <source>
        <dbReference type="Proteomes" id="UP001055439"/>
    </source>
</evidence>
<gene>
    <name evidence="1" type="ORF">MUK42_06218</name>
</gene>
<organism evidence="1 2">
    <name type="scientific">Musa troglodytarum</name>
    <name type="common">fe'i banana</name>
    <dbReference type="NCBI Taxonomy" id="320322"/>
    <lineage>
        <taxon>Eukaryota</taxon>
        <taxon>Viridiplantae</taxon>
        <taxon>Streptophyta</taxon>
        <taxon>Embryophyta</taxon>
        <taxon>Tracheophyta</taxon>
        <taxon>Spermatophyta</taxon>
        <taxon>Magnoliopsida</taxon>
        <taxon>Liliopsida</taxon>
        <taxon>Zingiberales</taxon>
        <taxon>Musaceae</taxon>
        <taxon>Musa</taxon>
    </lineage>
</organism>
<dbReference type="AlphaFoldDB" id="A0A9E7KJY6"/>